<dbReference type="Pfam" id="PF15683">
    <property type="entry name" value="TDRP"/>
    <property type="match status" value="1"/>
</dbReference>
<proteinExistence type="predicted"/>
<evidence type="ECO:0000313" key="3">
    <source>
        <dbReference type="Proteomes" id="UP000594220"/>
    </source>
</evidence>
<dbReference type="GeneTree" id="ENSGT00530000067301"/>
<feature type="compositionally biased region" description="Polar residues" evidence="1">
    <location>
        <begin position="77"/>
        <end position="91"/>
    </location>
</feature>
<dbReference type="Ensembl" id="ENSCPRT00005006985.1">
    <property type="protein sequence ID" value="ENSCPRP00005005962.1"/>
    <property type="gene ID" value="ENSCPRG00005004265.1"/>
</dbReference>
<gene>
    <name evidence="2" type="primary">LOC109318644</name>
</gene>
<reference evidence="2" key="1">
    <citation type="submission" date="2025-05" db="UniProtKB">
        <authorList>
            <consortium name="Ensembl"/>
        </authorList>
    </citation>
    <scope>IDENTIFICATION</scope>
</reference>
<evidence type="ECO:0000313" key="2">
    <source>
        <dbReference type="Ensembl" id="ENSCPRP00005005962.1"/>
    </source>
</evidence>
<protein>
    <submittedName>
        <fullName evidence="2">Testis development-related protein-like</fullName>
    </submittedName>
</protein>
<accession>A0A7M4E8R5</accession>
<name>A0A7M4E8R5_CROPO</name>
<dbReference type="GO" id="GO:0007283">
    <property type="term" value="P:spermatogenesis"/>
    <property type="evidence" value="ECO:0007669"/>
    <property type="project" value="InterPro"/>
</dbReference>
<dbReference type="AlphaFoldDB" id="A0A7M4E8R5"/>
<organism evidence="2 3">
    <name type="scientific">Crocodylus porosus</name>
    <name type="common">Saltwater crocodile</name>
    <name type="synonym">Estuarine crocodile</name>
    <dbReference type="NCBI Taxonomy" id="8502"/>
    <lineage>
        <taxon>Eukaryota</taxon>
        <taxon>Metazoa</taxon>
        <taxon>Chordata</taxon>
        <taxon>Craniata</taxon>
        <taxon>Vertebrata</taxon>
        <taxon>Euteleostomi</taxon>
        <taxon>Archelosauria</taxon>
        <taxon>Archosauria</taxon>
        <taxon>Crocodylia</taxon>
        <taxon>Longirostres</taxon>
        <taxon>Crocodylidae</taxon>
        <taxon>Crocodylus</taxon>
    </lineage>
</organism>
<sequence>MGGSPGPRCPQPGATRWGFWQEKSMSLALLAEVQRMAWPTFSLQWSWMRQEKRGVNPTPPSLQLRLRQGLEPGQLGNGQESSPHPHNNTEAGSDDMMGLAVARDPLDDLPGPGQAGCLLQNQEGGCGGALDSAHCPTVLSSGLLTPEVAWCEGRVNSMHKTAERDTQSDNPELVETAEAPVLTEAGANPVAQLARRVQGASAKSWRTFSSLFSREDEHQLLTPEPCADHPLAAKPAELPPSERKASGFWDIFATKWQQTTVPDKKGAQPEYGKPVGEDATGAAREALSDEAAYASNGSDLRDAEEGPFRWGLLASKLAEMRNKTPSKSN</sequence>
<dbReference type="Ensembl" id="ENSCPRT00005006982.1">
    <property type="protein sequence ID" value="ENSCPRP00005005959.1"/>
    <property type="gene ID" value="ENSCPRG00005004265.1"/>
</dbReference>
<dbReference type="PANTHER" id="PTHR35663">
    <property type="entry name" value="TESTIS DEVELOPMENT-RELATED PROTEIN-RELATED"/>
    <property type="match status" value="1"/>
</dbReference>
<feature type="region of interest" description="Disordered" evidence="1">
    <location>
        <begin position="71"/>
        <end position="94"/>
    </location>
</feature>
<evidence type="ECO:0000256" key="1">
    <source>
        <dbReference type="SAM" id="MobiDB-lite"/>
    </source>
</evidence>
<keyword evidence="3" id="KW-1185">Reference proteome</keyword>
<dbReference type="InterPro" id="IPR031399">
    <property type="entry name" value="TDRP"/>
</dbReference>
<dbReference type="Proteomes" id="UP000594220">
    <property type="component" value="Unplaced"/>
</dbReference>
<dbReference type="PANTHER" id="PTHR35663:SF3">
    <property type="entry name" value="GENE, 30191-RELATED"/>
    <property type="match status" value="1"/>
</dbReference>